<dbReference type="RefSeq" id="XP_018326366.1">
    <property type="nucleotide sequence ID" value="XM_018470864.2"/>
</dbReference>
<evidence type="ECO:0000313" key="10">
    <source>
        <dbReference type="RefSeq" id="XP_025834731.1"/>
    </source>
</evidence>
<evidence type="ECO:0000256" key="2">
    <source>
        <dbReference type="ARBA" id="ARBA00008848"/>
    </source>
</evidence>
<dbReference type="GO" id="GO:0005737">
    <property type="term" value="C:cytoplasm"/>
    <property type="evidence" value="ECO:0007669"/>
    <property type="project" value="UniProtKB-SubCell"/>
</dbReference>
<dbReference type="AlphaFoldDB" id="A0A1W4X219"/>
<dbReference type="InterPro" id="IPR027684">
    <property type="entry name" value="TBCC"/>
</dbReference>
<proteinExistence type="inferred from homology"/>
<dbReference type="InterPro" id="IPR012945">
    <property type="entry name" value="Tubulin-bd_cofactor_C_dom"/>
</dbReference>
<dbReference type="KEGG" id="apln:108737766"/>
<dbReference type="PANTHER" id="PTHR15139:SF0">
    <property type="entry name" value="TUBULIN-SPECIFIC CHAPERONE C"/>
    <property type="match status" value="1"/>
</dbReference>
<dbReference type="InterPro" id="IPR031925">
    <property type="entry name" value="TBCC_N"/>
</dbReference>
<sequence>MEVLEGRCDKICDLLKRETERQLELKKKQDDKNLSAAENEKIEYFDNEFNKKRAGIENDLNGLNNLETKELPEQFDSISKKILQLQKFVASSNIFLRVYDIKRYQEILNELNSKCNRLEEQLLPKKKFSFKNRNKNTVKLPVPSDQKNVVDEVDSSSLSKCYIPVKNCGFENISNQNLKMDRETVSKNDVRLQNLSKCTIKIFGNPSTLHMSKMVECIVLSGPVSTSIFANNCRNCTFVVACQQLRLHSSQSVQIYLHVTSRAIIEDCKDISFAPYNLKYNNIEQDFEDSGLNKEKNNWTAIDDFNWLNVDKPSPNWRVLDEKHMQKNWSTQ</sequence>
<feature type="domain" description="C-CAP/cofactor C-like" evidence="7">
    <location>
        <begin position="143"/>
        <end position="307"/>
    </location>
</feature>
<organism evidence="8 9">
    <name type="scientific">Agrilus planipennis</name>
    <name type="common">Emerald ash borer</name>
    <name type="synonym">Agrilus marcopoli</name>
    <dbReference type="NCBI Taxonomy" id="224129"/>
    <lineage>
        <taxon>Eukaryota</taxon>
        <taxon>Metazoa</taxon>
        <taxon>Ecdysozoa</taxon>
        <taxon>Arthropoda</taxon>
        <taxon>Hexapoda</taxon>
        <taxon>Insecta</taxon>
        <taxon>Pterygota</taxon>
        <taxon>Neoptera</taxon>
        <taxon>Endopterygota</taxon>
        <taxon>Coleoptera</taxon>
        <taxon>Polyphaga</taxon>
        <taxon>Elateriformia</taxon>
        <taxon>Buprestoidea</taxon>
        <taxon>Buprestidae</taxon>
        <taxon>Agrilinae</taxon>
        <taxon>Agrilus</taxon>
    </lineage>
</organism>
<comment type="subcellular location">
    <subcellularLocation>
        <location evidence="1">Cytoplasm</location>
    </subcellularLocation>
</comment>
<evidence type="ECO:0000256" key="5">
    <source>
        <dbReference type="ARBA" id="ARBA00023186"/>
    </source>
</evidence>
<name>A0A1W4X219_AGRPL</name>
<dbReference type="GO" id="GO:0015631">
    <property type="term" value="F:tubulin binding"/>
    <property type="evidence" value="ECO:0007669"/>
    <property type="project" value="InterPro"/>
</dbReference>
<dbReference type="GO" id="GO:0007023">
    <property type="term" value="P:post-chaperonin tubulin folding pathway"/>
    <property type="evidence" value="ECO:0007669"/>
    <property type="project" value="InterPro"/>
</dbReference>
<dbReference type="InterPro" id="IPR016098">
    <property type="entry name" value="CAP/MinC_C"/>
</dbReference>
<gene>
    <name evidence="9 10" type="primary">LOC108737766</name>
</gene>
<keyword evidence="4" id="KW-0007">Acetylation</keyword>
<dbReference type="PANTHER" id="PTHR15139">
    <property type="entry name" value="TUBULIN FOLDING COFACTOR C"/>
    <property type="match status" value="1"/>
</dbReference>
<evidence type="ECO:0000259" key="7">
    <source>
        <dbReference type="PROSITE" id="PS51329"/>
    </source>
</evidence>
<dbReference type="GeneID" id="108737766"/>
<dbReference type="Gene3D" id="1.20.58.1250">
    <property type="entry name" value="Tubulin Binding Cofactor C, N-terminal domain"/>
    <property type="match status" value="1"/>
</dbReference>
<evidence type="ECO:0000313" key="8">
    <source>
        <dbReference type="Proteomes" id="UP000192223"/>
    </source>
</evidence>
<dbReference type="Pfam" id="PF16752">
    <property type="entry name" value="TBCC_N"/>
    <property type="match status" value="1"/>
</dbReference>
<dbReference type="Pfam" id="PF07986">
    <property type="entry name" value="TBCC"/>
    <property type="match status" value="1"/>
</dbReference>
<dbReference type="OrthoDB" id="194775at2759"/>
<evidence type="ECO:0000256" key="4">
    <source>
        <dbReference type="ARBA" id="ARBA00022990"/>
    </source>
</evidence>
<comment type="subunit">
    <text evidence="6">Supercomplex made of cofactors A to E. Cofactors A and D function by capturing and stabilizing tubulin in a quasi-native conformation. Cofactor E binds to the cofactor D-tubulin complex; interaction with cofactor C then causes the release of tubulin polypeptides that are committed to the native state.</text>
</comment>
<dbReference type="PROSITE" id="PS51329">
    <property type="entry name" value="C_CAP_COFACTOR_C"/>
    <property type="match status" value="1"/>
</dbReference>
<accession>A0A1W4X219</accession>
<dbReference type="SMART" id="SM00673">
    <property type="entry name" value="CARP"/>
    <property type="match status" value="2"/>
</dbReference>
<dbReference type="InterPro" id="IPR006599">
    <property type="entry name" value="CARP_motif"/>
</dbReference>
<dbReference type="GO" id="GO:0007021">
    <property type="term" value="P:tubulin complex assembly"/>
    <property type="evidence" value="ECO:0007669"/>
    <property type="project" value="TreeGrafter"/>
</dbReference>
<dbReference type="InterPro" id="IPR038397">
    <property type="entry name" value="TBCC_N_sf"/>
</dbReference>
<dbReference type="Proteomes" id="UP000192223">
    <property type="component" value="Unplaced"/>
</dbReference>
<dbReference type="RefSeq" id="XP_025834731.1">
    <property type="nucleotide sequence ID" value="XM_025978946.1"/>
</dbReference>
<keyword evidence="8" id="KW-1185">Reference proteome</keyword>
<dbReference type="InterPro" id="IPR017901">
    <property type="entry name" value="C-CAP_CF_C-like"/>
</dbReference>
<dbReference type="Gene3D" id="2.160.20.70">
    <property type="match status" value="1"/>
</dbReference>
<keyword evidence="5" id="KW-0143">Chaperone</keyword>
<reference evidence="9 10" key="1">
    <citation type="submission" date="2025-04" db="UniProtKB">
        <authorList>
            <consortium name="RefSeq"/>
        </authorList>
    </citation>
    <scope>IDENTIFICATION</scope>
    <source>
        <tissue evidence="9 10">Entire body</tissue>
    </source>
</reference>
<comment type="similarity">
    <text evidence="2">Belongs to the TBCC family.</text>
</comment>
<evidence type="ECO:0000313" key="9">
    <source>
        <dbReference type="RefSeq" id="XP_018326366.1"/>
    </source>
</evidence>
<evidence type="ECO:0000256" key="1">
    <source>
        <dbReference type="ARBA" id="ARBA00004496"/>
    </source>
</evidence>
<protein>
    <submittedName>
        <fullName evidence="9 10">Tubulin-specific chaperone C isoform X1</fullName>
    </submittedName>
</protein>
<evidence type="ECO:0000256" key="3">
    <source>
        <dbReference type="ARBA" id="ARBA00022490"/>
    </source>
</evidence>
<dbReference type="FunFam" id="2.160.20.70:FF:000007">
    <property type="entry name" value="tubulin-specific chaperone C"/>
    <property type="match status" value="1"/>
</dbReference>
<evidence type="ECO:0000256" key="6">
    <source>
        <dbReference type="ARBA" id="ARBA00026055"/>
    </source>
</evidence>
<dbReference type="STRING" id="224129.A0A1W4X219"/>
<keyword evidence="3" id="KW-0963">Cytoplasm</keyword>